<keyword evidence="2" id="KW-1185">Reference proteome</keyword>
<comment type="caution">
    <text evidence="1">The sequence shown here is derived from an EMBL/GenBank/DDBJ whole genome shotgun (WGS) entry which is preliminary data.</text>
</comment>
<dbReference type="EMBL" id="CM037629">
    <property type="protein sequence ID" value="KAH7990191.1"/>
    <property type="molecule type" value="Genomic_DNA"/>
</dbReference>
<name>A0ACB8ECT0_9SAUR</name>
<accession>A0ACB8ECT0</accession>
<proteinExistence type="predicted"/>
<gene>
    <name evidence="1" type="ORF">K3G42_004080</name>
</gene>
<reference evidence="1" key="1">
    <citation type="submission" date="2021-08" db="EMBL/GenBank/DDBJ databases">
        <title>The first chromosome-level gecko genome reveals the dynamic sex chromosomes of Neotropical dwarf geckos (Sphaerodactylidae: Sphaerodactylus).</title>
        <authorList>
            <person name="Pinto B.J."/>
            <person name="Keating S.E."/>
            <person name="Gamble T."/>
        </authorList>
    </citation>
    <scope>NUCLEOTIDE SEQUENCE</scope>
    <source>
        <strain evidence="1">TG3544</strain>
    </source>
</reference>
<evidence type="ECO:0000313" key="1">
    <source>
        <dbReference type="EMBL" id="KAH7990191.1"/>
    </source>
</evidence>
<dbReference type="Proteomes" id="UP000827872">
    <property type="component" value="Linkage Group LG16"/>
</dbReference>
<evidence type="ECO:0000313" key="2">
    <source>
        <dbReference type="Proteomes" id="UP000827872"/>
    </source>
</evidence>
<organism evidence="1 2">
    <name type="scientific">Sphaerodactylus townsendi</name>
    <dbReference type="NCBI Taxonomy" id="933632"/>
    <lineage>
        <taxon>Eukaryota</taxon>
        <taxon>Metazoa</taxon>
        <taxon>Chordata</taxon>
        <taxon>Craniata</taxon>
        <taxon>Vertebrata</taxon>
        <taxon>Euteleostomi</taxon>
        <taxon>Lepidosauria</taxon>
        <taxon>Squamata</taxon>
        <taxon>Bifurcata</taxon>
        <taxon>Gekkota</taxon>
        <taxon>Sphaerodactylidae</taxon>
        <taxon>Sphaerodactylus</taxon>
    </lineage>
</organism>
<protein>
    <submittedName>
        <fullName evidence="1">Uncharacterized protein</fullName>
    </submittedName>
</protein>
<sequence>MTSSPDASEEFLTPDSDILAVLSPLSGIFETENSSPEDKEDSHEASKQQEFPFDAAQNFDIQEEEEVVQFITKGHTQGLEHSLSQLIPTFGNLPHFDLHSSSSSLVLSHP</sequence>